<accession>A0ABQ9CWB9</accession>
<name>A0ABQ9CWB9_9PASS</name>
<dbReference type="Proteomes" id="UP001145742">
    <property type="component" value="Unassembled WGS sequence"/>
</dbReference>
<gene>
    <name evidence="1" type="ORF">WISP_111290</name>
</gene>
<organism evidence="1 2">
    <name type="scientific">Willisornis vidua</name>
    <name type="common">Xingu scale-backed antbird</name>
    <dbReference type="NCBI Taxonomy" id="1566151"/>
    <lineage>
        <taxon>Eukaryota</taxon>
        <taxon>Metazoa</taxon>
        <taxon>Chordata</taxon>
        <taxon>Craniata</taxon>
        <taxon>Vertebrata</taxon>
        <taxon>Euteleostomi</taxon>
        <taxon>Archelosauria</taxon>
        <taxon>Archosauria</taxon>
        <taxon>Dinosauria</taxon>
        <taxon>Saurischia</taxon>
        <taxon>Theropoda</taxon>
        <taxon>Coelurosauria</taxon>
        <taxon>Aves</taxon>
        <taxon>Neognathae</taxon>
        <taxon>Neoaves</taxon>
        <taxon>Telluraves</taxon>
        <taxon>Australaves</taxon>
        <taxon>Passeriformes</taxon>
        <taxon>Thamnophilidae</taxon>
        <taxon>Willisornis</taxon>
    </lineage>
</organism>
<keyword evidence="2" id="KW-1185">Reference proteome</keyword>
<protein>
    <submittedName>
        <fullName evidence="1">Uncharacterized protein</fullName>
    </submittedName>
</protein>
<evidence type="ECO:0000313" key="2">
    <source>
        <dbReference type="Proteomes" id="UP001145742"/>
    </source>
</evidence>
<evidence type="ECO:0000313" key="1">
    <source>
        <dbReference type="EMBL" id="KAJ7410006.1"/>
    </source>
</evidence>
<proteinExistence type="predicted"/>
<comment type="caution">
    <text evidence="1">The sequence shown here is derived from an EMBL/GenBank/DDBJ whole genome shotgun (WGS) entry which is preliminary data.</text>
</comment>
<reference evidence="1" key="1">
    <citation type="submission" date="2019-10" db="EMBL/GenBank/DDBJ databases">
        <authorList>
            <person name="Soares A.E.R."/>
            <person name="Aleixo A."/>
            <person name="Schneider P."/>
            <person name="Miyaki C.Y."/>
            <person name="Schneider M.P."/>
            <person name="Mello C."/>
            <person name="Vasconcelos A.T.R."/>
        </authorList>
    </citation>
    <scope>NUCLEOTIDE SEQUENCE</scope>
    <source>
        <tissue evidence="1">Muscle</tissue>
    </source>
</reference>
<dbReference type="EMBL" id="WHWB01034431">
    <property type="protein sequence ID" value="KAJ7410006.1"/>
    <property type="molecule type" value="Genomic_DNA"/>
</dbReference>
<sequence>MSTVHVLSSKNLDEYNQLMINYKTKESKHGKEEKMICNRNQDPFRKLMQKFSESDERLLSEQRTAVSKRTSGYWWMRTRPCALIAQKPPMPWGASQAMWAADEGGDSASLLHSGETPPAVLHSALVFPAQEGHEPVGASPEEATNMIRGMEYISYEERLRELELFSLEKRSWCPDYGLPAPADNP</sequence>